<dbReference type="InterPro" id="IPR029058">
    <property type="entry name" value="AB_hydrolase_fold"/>
</dbReference>
<dbReference type="EC" id="3.1.2.12" evidence="2 7"/>
<accession>A0A2S5BD50</accession>
<dbReference type="GO" id="GO:0046294">
    <property type="term" value="P:formaldehyde catabolic process"/>
    <property type="evidence" value="ECO:0007669"/>
    <property type="project" value="InterPro"/>
</dbReference>
<evidence type="ECO:0000256" key="1">
    <source>
        <dbReference type="ARBA" id="ARBA00005622"/>
    </source>
</evidence>
<feature type="active site" description="Charge relay system" evidence="6">
    <location>
        <position position="153"/>
    </location>
</feature>
<sequence length="299" mass="32651">MSAPEQVAQNYSFDGTITKYKGTAAALGGLETQFNVFLPKQALDGDKVPVLYYLAGLTCNEDTAPWKGGFLRDAAAEGIALVFPDTSPRGASIEDEDKDWDFGTGAGFYINATKEPWKKHYNMYDFVTAELPQLLEKLSLPLDLSRSSIFGHSMGGHGALTLYLKSVLASSPSTKYLSASAFAPIANPTQCPWGDKAFKGYLEGGLEEGKEYDATELIKQAKGKDLKVLVDVGTGDNFYKQKQLLPENFIAARDAAGFTEKDVSVNLHDNYDHSYYFISTFAPAHIKFHAQVLKGASKL</sequence>
<dbReference type="GO" id="GO:0005829">
    <property type="term" value="C:cytosol"/>
    <property type="evidence" value="ECO:0007669"/>
    <property type="project" value="TreeGrafter"/>
</dbReference>
<comment type="caution">
    <text evidence="8">The sequence shown here is derived from an EMBL/GenBank/DDBJ whole genome shotgun (WGS) entry which is preliminary data.</text>
</comment>
<keyword evidence="9" id="KW-1185">Reference proteome</keyword>
<dbReference type="Gene3D" id="3.40.50.1820">
    <property type="entry name" value="alpha/beta hydrolase"/>
    <property type="match status" value="1"/>
</dbReference>
<keyword evidence="7" id="KW-0963">Cytoplasm</keyword>
<dbReference type="InterPro" id="IPR000801">
    <property type="entry name" value="Esterase-like"/>
</dbReference>
<organism evidence="8 9">
    <name type="scientific">Rhodotorula taiwanensis</name>
    <dbReference type="NCBI Taxonomy" id="741276"/>
    <lineage>
        <taxon>Eukaryota</taxon>
        <taxon>Fungi</taxon>
        <taxon>Dikarya</taxon>
        <taxon>Basidiomycota</taxon>
        <taxon>Pucciniomycotina</taxon>
        <taxon>Microbotryomycetes</taxon>
        <taxon>Sporidiobolales</taxon>
        <taxon>Sporidiobolaceae</taxon>
        <taxon>Rhodotorula</taxon>
    </lineage>
</organism>
<comment type="similarity">
    <text evidence="1 7">Belongs to the esterase D family.</text>
</comment>
<dbReference type="Pfam" id="PF00756">
    <property type="entry name" value="Esterase"/>
    <property type="match status" value="1"/>
</dbReference>
<dbReference type="EMBL" id="PJQD01000022">
    <property type="protein sequence ID" value="POY74694.1"/>
    <property type="molecule type" value="Genomic_DNA"/>
</dbReference>
<evidence type="ECO:0000256" key="7">
    <source>
        <dbReference type="RuleBase" id="RU363068"/>
    </source>
</evidence>
<comment type="subcellular location">
    <subcellularLocation>
        <location evidence="7">Cytoplasm</location>
    </subcellularLocation>
</comment>
<evidence type="ECO:0000256" key="5">
    <source>
        <dbReference type="ARBA" id="ARBA00022801"/>
    </source>
</evidence>
<dbReference type="NCBIfam" id="TIGR02821">
    <property type="entry name" value="fghA_ester_D"/>
    <property type="match status" value="1"/>
</dbReference>
<dbReference type="AlphaFoldDB" id="A0A2S5BD50"/>
<keyword evidence="5 7" id="KW-0378">Hydrolase</keyword>
<dbReference type="PANTHER" id="PTHR10061">
    <property type="entry name" value="S-FORMYLGLUTATHIONE HYDROLASE"/>
    <property type="match status" value="1"/>
</dbReference>
<dbReference type="OrthoDB" id="420518at2759"/>
<comment type="function">
    <text evidence="7">Serine hydrolase involved in the detoxification of formaldehyde.</text>
</comment>
<evidence type="ECO:0000256" key="6">
    <source>
        <dbReference type="PIRSR" id="PIRSR614186-1"/>
    </source>
</evidence>
<name>A0A2S5BD50_9BASI</name>
<dbReference type="GO" id="GO:0052689">
    <property type="term" value="F:carboxylic ester hydrolase activity"/>
    <property type="evidence" value="ECO:0007669"/>
    <property type="project" value="UniProtKB-KW"/>
</dbReference>
<evidence type="ECO:0000256" key="3">
    <source>
        <dbReference type="ARBA" id="ARBA00016774"/>
    </source>
</evidence>
<proteinExistence type="inferred from homology"/>
<dbReference type="GO" id="GO:0018738">
    <property type="term" value="F:S-formylglutathione hydrolase activity"/>
    <property type="evidence" value="ECO:0007669"/>
    <property type="project" value="UniProtKB-EC"/>
</dbReference>
<protein>
    <recommendedName>
        <fullName evidence="3 7">S-formylglutathione hydrolase</fullName>
        <ecNumber evidence="2 7">3.1.2.12</ecNumber>
    </recommendedName>
</protein>
<evidence type="ECO:0000313" key="9">
    <source>
        <dbReference type="Proteomes" id="UP000237144"/>
    </source>
</evidence>
<gene>
    <name evidence="8" type="ORF">BMF94_2169</name>
</gene>
<evidence type="ECO:0000256" key="2">
    <source>
        <dbReference type="ARBA" id="ARBA00012479"/>
    </source>
</evidence>
<dbReference type="SUPFAM" id="SSF53474">
    <property type="entry name" value="alpha/beta-Hydrolases"/>
    <property type="match status" value="1"/>
</dbReference>
<dbReference type="InterPro" id="IPR014186">
    <property type="entry name" value="S-formylglutathione_hydrol"/>
</dbReference>
<reference evidence="8 9" key="1">
    <citation type="journal article" date="2018" name="Front. Microbiol.">
        <title>Prospects for Fungal Bioremediation of Acidic Radioactive Waste Sites: Characterization and Genome Sequence of Rhodotorula taiwanensis MD1149.</title>
        <authorList>
            <person name="Tkavc R."/>
            <person name="Matrosova V.Y."/>
            <person name="Grichenko O.E."/>
            <person name="Gostincar C."/>
            <person name="Volpe R.P."/>
            <person name="Klimenkova P."/>
            <person name="Gaidamakova E.K."/>
            <person name="Zhou C.E."/>
            <person name="Stewart B.J."/>
            <person name="Lyman M.G."/>
            <person name="Malfatti S.A."/>
            <person name="Rubinfeld B."/>
            <person name="Courtot M."/>
            <person name="Singh J."/>
            <person name="Dalgard C.L."/>
            <person name="Hamilton T."/>
            <person name="Frey K.G."/>
            <person name="Gunde-Cimerman N."/>
            <person name="Dugan L."/>
            <person name="Daly M.J."/>
        </authorList>
    </citation>
    <scope>NUCLEOTIDE SEQUENCE [LARGE SCALE GENOMIC DNA]</scope>
    <source>
        <strain evidence="8 9">MD1149</strain>
    </source>
</reference>
<feature type="active site" description="Charge relay system" evidence="6">
    <location>
        <position position="273"/>
    </location>
</feature>
<dbReference type="FunFam" id="3.40.50.1820:FF:000002">
    <property type="entry name" value="S-formylglutathione hydrolase"/>
    <property type="match status" value="1"/>
</dbReference>
<evidence type="ECO:0000256" key="4">
    <source>
        <dbReference type="ARBA" id="ARBA00022487"/>
    </source>
</evidence>
<evidence type="ECO:0000313" key="8">
    <source>
        <dbReference type="EMBL" id="POY74694.1"/>
    </source>
</evidence>
<comment type="catalytic activity">
    <reaction evidence="7">
        <text>S-formylglutathione + H2O = formate + glutathione + H(+)</text>
        <dbReference type="Rhea" id="RHEA:14961"/>
        <dbReference type="ChEBI" id="CHEBI:15377"/>
        <dbReference type="ChEBI" id="CHEBI:15378"/>
        <dbReference type="ChEBI" id="CHEBI:15740"/>
        <dbReference type="ChEBI" id="CHEBI:57688"/>
        <dbReference type="ChEBI" id="CHEBI:57925"/>
        <dbReference type="EC" id="3.1.2.12"/>
    </reaction>
</comment>
<keyword evidence="4 7" id="KW-0719">Serine esterase</keyword>
<dbReference type="Proteomes" id="UP000237144">
    <property type="component" value="Unassembled WGS sequence"/>
</dbReference>
<dbReference type="STRING" id="741276.A0A2S5BD50"/>
<dbReference type="PANTHER" id="PTHR10061:SF0">
    <property type="entry name" value="S-FORMYLGLUTATHIONE HYDROLASE"/>
    <property type="match status" value="1"/>
</dbReference>
<feature type="active site" description="Charge relay system" evidence="6">
    <location>
        <position position="236"/>
    </location>
</feature>